<reference evidence="2" key="1">
    <citation type="submission" date="2021-02" db="EMBL/GenBank/DDBJ databases">
        <authorList>
            <person name="Dougan E. K."/>
            <person name="Rhodes N."/>
            <person name="Thang M."/>
            <person name="Chan C."/>
        </authorList>
    </citation>
    <scope>NUCLEOTIDE SEQUENCE</scope>
</reference>
<dbReference type="EMBL" id="CAJNNV010029787">
    <property type="protein sequence ID" value="CAE8630109.1"/>
    <property type="molecule type" value="Genomic_DNA"/>
</dbReference>
<comment type="caution">
    <text evidence="2">The sequence shown here is derived from an EMBL/GenBank/DDBJ whole genome shotgun (WGS) entry which is preliminary data.</text>
</comment>
<gene>
    <name evidence="2" type="ORF">PGLA1383_LOCUS46507</name>
</gene>
<name>A0A813GXT0_POLGL</name>
<keyword evidence="1" id="KW-0175">Coiled coil</keyword>
<sequence length="461" mass="51667">MALDSVRWCGREFCHSAELGTRQAGTLWRGPALELDTAWMWARVLLRDAGLGTHVGLADYGAALALWTPAAREEQSLGASLAQDWYLYSGILSQRQGGWLTKFLYLEHRWRRQKGSSTTPTLWGRWLHLRSMALDSVRWCGREFCHSAGLGTRQAGTLWRGPALELDTAWMWARVLLGDAGLGTHVGLADYGAALALWTPAAREEQSLGASLAQDWYLYSGILSQRFLYLEHRWRRQKGSSTTPTLWGRWLHLRSMALDSVRWCGREFCHSAGLGTRQAGTLWRGPALELDTAWMWARVLLGDAGLGTHVGLADGGAALALWTPAAREEQSLGASLAQVFSTLIAAISNALQQLRELNEERTEQFAKVRRYFSSNSVQSGLAKKAWAALSLAAQKPKRRTDWDEIKILQHLPKSLQAELHRHIREPVLSVHPFFFAFDRAFTVQMQQVYQLCISEISAEQG</sequence>
<evidence type="ECO:0000256" key="1">
    <source>
        <dbReference type="SAM" id="Coils"/>
    </source>
</evidence>
<evidence type="ECO:0000313" key="3">
    <source>
        <dbReference type="Proteomes" id="UP000654075"/>
    </source>
</evidence>
<evidence type="ECO:0000313" key="2">
    <source>
        <dbReference type="EMBL" id="CAE8630109.1"/>
    </source>
</evidence>
<organism evidence="2 3">
    <name type="scientific">Polarella glacialis</name>
    <name type="common">Dinoflagellate</name>
    <dbReference type="NCBI Taxonomy" id="89957"/>
    <lineage>
        <taxon>Eukaryota</taxon>
        <taxon>Sar</taxon>
        <taxon>Alveolata</taxon>
        <taxon>Dinophyceae</taxon>
        <taxon>Suessiales</taxon>
        <taxon>Suessiaceae</taxon>
        <taxon>Polarella</taxon>
    </lineage>
</organism>
<accession>A0A813GXT0</accession>
<protein>
    <submittedName>
        <fullName evidence="2">Uncharacterized protein</fullName>
    </submittedName>
</protein>
<proteinExistence type="predicted"/>
<keyword evidence="3" id="KW-1185">Reference proteome</keyword>
<dbReference type="AlphaFoldDB" id="A0A813GXT0"/>
<feature type="coiled-coil region" evidence="1">
    <location>
        <begin position="340"/>
        <end position="367"/>
    </location>
</feature>
<dbReference type="Proteomes" id="UP000654075">
    <property type="component" value="Unassembled WGS sequence"/>
</dbReference>